<dbReference type="InterPro" id="IPR004143">
    <property type="entry name" value="BPL_LPL_catalytic"/>
</dbReference>
<dbReference type="EMBL" id="DRZC01000080">
    <property type="protein sequence ID" value="HHQ81003.1"/>
    <property type="molecule type" value="Genomic_DNA"/>
</dbReference>
<protein>
    <submittedName>
        <fullName evidence="2">Lipoate--protein ligase family protein</fullName>
    </submittedName>
</protein>
<proteinExistence type="predicted"/>
<dbReference type="InterPro" id="IPR050664">
    <property type="entry name" value="Octanoyltrans_LipM/LipL"/>
</dbReference>
<dbReference type="Gene3D" id="3.30.930.10">
    <property type="entry name" value="Bira Bifunctional Protein, Domain 2"/>
    <property type="match status" value="1"/>
</dbReference>
<evidence type="ECO:0000313" key="2">
    <source>
        <dbReference type="EMBL" id="HHQ81003.1"/>
    </source>
</evidence>
<evidence type="ECO:0000259" key="1">
    <source>
        <dbReference type="PROSITE" id="PS51733"/>
    </source>
</evidence>
<comment type="caution">
    <text evidence="2">The sequence shown here is derived from an EMBL/GenBank/DDBJ whole genome shotgun (WGS) entry which is preliminary data.</text>
</comment>
<dbReference type="GO" id="GO:0016874">
    <property type="term" value="F:ligase activity"/>
    <property type="evidence" value="ECO:0007669"/>
    <property type="project" value="UniProtKB-KW"/>
</dbReference>
<dbReference type="PANTHER" id="PTHR43679:SF2">
    <property type="entry name" value="OCTANOYL-[GCVH]:PROTEIN N-OCTANOYLTRANSFERASE"/>
    <property type="match status" value="1"/>
</dbReference>
<keyword evidence="2" id="KW-0436">Ligase</keyword>
<feature type="domain" description="BPL/LPL catalytic" evidence="1">
    <location>
        <begin position="30"/>
        <end position="223"/>
    </location>
</feature>
<reference evidence="2" key="1">
    <citation type="journal article" date="2020" name="mSystems">
        <title>Genome- and Community-Level Interaction Insights into Carbon Utilization and Element Cycling Functions of Hydrothermarchaeota in Hydrothermal Sediment.</title>
        <authorList>
            <person name="Zhou Z."/>
            <person name="Liu Y."/>
            <person name="Xu W."/>
            <person name="Pan J."/>
            <person name="Luo Z.H."/>
            <person name="Li M."/>
        </authorList>
    </citation>
    <scope>NUCLEOTIDE SEQUENCE [LARGE SCALE GENOMIC DNA]</scope>
    <source>
        <strain evidence="2">SpSt-1116</strain>
    </source>
</reference>
<dbReference type="PANTHER" id="PTHR43679">
    <property type="entry name" value="OCTANOYLTRANSFERASE LIPM-RELATED"/>
    <property type="match status" value="1"/>
</dbReference>
<organism evidence="2">
    <name type="scientific">Fervidicoccus fontis</name>
    <dbReference type="NCBI Taxonomy" id="683846"/>
    <lineage>
        <taxon>Archaea</taxon>
        <taxon>Thermoproteota</taxon>
        <taxon>Thermoprotei</taxon>
        <taxon>Fervidicoccales</taxon>
        <taxon>Fervidicoccaceae</taxon>
        <taxon>Fervidicoccus</taxon>
    </lineage>
</organism>
<dbReference type="InterPro" id="IPR045864">
    <property type="entry name" value="aa-tRNA-synth_II/BPL/LPL"/>
</dbReference>
<name>A0A7J3ZLQ4_9CREN</name>
<dbReference type="SUPFAM" id="SSF55681">
    <property type="entry name" value="Class II aaRS and biotin synthetases"/>
    <property type="match status" value="1"/>
</dbReference>
<dbReference type="CDD" id="cd16443">
    <property type="entry name" value="LplA"/>
    <property type="match status" value="1"/>
</dbReference>
<sequence length="275" mass="31016">MLRFIVAEWPENPFRNLAFEEAFYRHGLAGAWRAGVRFWRNSNAVIIGRLQCAALEVNAIECKRLGVKLVRRFTGGGAVYHDYGNLNYAIVLQRGEQGVRSLQEAFKLVGEVVASAIASMGVSRARYKPINDIEVEGLKISGLAATIDQERVFVHGSLLVSSDLAVLWRVLKVSREKLADKKFVGSRVKRVTTLSEQLGRSVGIEETIKAIADALSDRLGHSAEWMQPSKEELEETSRLYREKYARTEWNLKFLEHVKPYLSQEEIEALVEIAQP</sequence>
<dbReference type="Pfam" id="PF21948">
    <property type="entry name" value="LplA-B_cat"/>
    <property type="match status" value="1"/>
</dbReference>
<gene>
    <name evidence="2" type="ORF">ENM78_06110</name>
</gene>
<accession>A0A7J3ZLQ4</accession>
<dbReference type="PROSITE" id="PS51733">
    <property type="entry name" value="BPL_LPL_CATALYTIC"/>
    <property type="match status" value="1"/>
</dbReference>
<dbReference type="AlphaFoldDB" id="A0A7J3ZLQ4"/>